<dbReference type="Proteomes" id="UP001354931">
    <property type="component" value="Unassembled WGS sequence"/>
</dbReference>
<dbReference type="EMBL" id="JAOZYC010000117">
    <property type="protein sequence ID" value="MEB8339393.1"/>
    <property type="molecule type" value="Genomic_DNA"/>
</dbReference>
<sequence>MFKSRKVRKEDAWDGIVVDKTRRATDGSNLYHYVEVRLQDGTTIKVRVDKPLWESLTSGDRLVKEAGADAPTKAPH</sequence>
<accession>A0ABU6F606</accession>
<feature type="domain" description="DUF7489" evidence="1">
    <location>
        <begin position="9"/>
        <end position="73"/>
    </location>
</feature>
<evidence type="ECO:0000313" key="2">
    <source>
        <dbReference type="EMBL" id="MEB8339393.1"/>
    </source>
</evidence>
<comment type="caution">
    <text evidence="2">The sequence shown here is derived from an EMBL/GenBank/DDBJ whole genome shotgun (WGS) entry which is preliminary data.</text>
</comment>
<protein>
    <recommendedName>
        <fullName evidence="1">DUF7489 domain-containing protein</fullName>
    </recommendedName>
</protein>
<dbReference type="InterPro" id="IPR055912">
    <property type="entry name" value="DUF7489"/>
</dbReference>
<evidence type="ECO:0000313" key="3">
    <source>
        <dbReference type="Proteomes" id="UP001354931"/>
    </source>
</evidence>
<organism evidence="2 3">
    <name type="scientific">Streptomyces endophyticus</name>
    <dbReference type="NCBI Taxonomy" id="714166"/>
    <lineage>
        <taxon>Bacteria</taxon>
        <taxon>Bacillati</taxon>
        <taxon>Actinomycetota</taxon>
        <taxon>Actinomycetes</taxon>
        <taxon>Kitasatosporales</taxon>
        <taxon>Streptomycetaceae</taxon>
        <taxon>Streptomyces</taxon>
    </lineage>
</organism>
<reference evidence="2 3" key="1">
    <citation type="submission" date="2022-10" db="EMBL/GenBank/DDBJ databases">
        <authorList>
            <person name="Xie J."/>
            <person name="Shen N."/>
        </authorList>
    </citation>
    <scope>NUCLEOTIDE SEQUENCE [LARGE SCALE GENOMIC DNA]</scope>
    <source>
        <strain evidence="2 3">YIM65594</strain>
    </source>
</reference>
<name>A0ABU6F606_9ACTN</name>
<keyword evidence="3" id="KW-1185">Reference proteome</keyword>
<proteinExistence type="predicted"/>
<gene>
    <name evidence="2" type="ORF">OKJ99_18020</name>
</gene>
<dbReference type="Pfam" id="PF24315">
    <property type="entry name" value="DUF7489"/>
    <property type="match status" value="1"/>
</dbReference>
<evidence type="ECO:0000259" key="1">
    <source>
        <dbReference type="Pfam" id="PF24315"/>
    </source>
</evidence>
<dbReference type="RefSeq" id="WP_326017490.1">
    <property type="nucleotide sequence ID" value="NZ_JAOZYC010000117.1"/>
</dbReference>